<dbReference type="InterPro" id="IPR026960">
    <property type="entry name" value="RVT-Znf"/>
</dbReference>
<proteinExistence type="predicted"/>
<gene>
    <name evidence="2" type="ORF">RHSIM_Rhsim12G0011300</name>
</gene>
<organism evidence="2 3">
    <name type="scientific">Rhododendron simsii</name>
    <name type="common">Sims's rhododendron</name>
    <dbReference type="NCBI Taxonomy" id="118357"/>
    <lineage>
        <taxon>Eukaryota</taxon>
        <taxon>Viridiplantae</taxon>
        <taxon>Streptophyta</taxon>
        <taxon>Embryophyta</taxon>
        <taxon>Tracheophyta</taxon>
        <taxon>Spermatophyta</taxon>
        <taxon>Magnoliopsida</taxon>
        <taxon>eudicotyledons</taxon>
        <taxon>Gunneridae</taxon>
        <taxon>Pentapetalae</taxon>
        <taxon>asterids</taxon>
        <taxon>Ericales</taxon>
        <taxon>Ericaceae</taxon>
        <taxon>Ericoideae</taxon>
        <taxon>Rhodoreae</taxon>
        <taxon>Rhododendron</taxon>
    </lineage>
</organism>
<dbReference type="Pfam" id="PF13966">
    <property type="entry name" value="zf-RVT"/>
    <property type="match status" value="1"/>
</dbReference>
<dbReference type="AlphaFoldDB" id="A0A834L8W9"/>
<evidence type="ECO:0000313" key="3">
    <source>
        <dbReference type="Proteomes" id="UP000626092"/>
    </source>
</evidence>
<evidence type="ECO:0000313" key="2">
    <source>
        <dbReference type="EMBL" id="KAF7124055.1"/>
    </source>
</evidence>
<evidence type="ECO:0000259" key="1">
    <source>
        <dbReference type="Pfam" id="PF13966"/>
    </source>
</evidence>
<keyword evidence="3" id="KW-1185">Reference proteome</keyword>
<dbReference type="EMBL" id="WJXA01000012">
    <property type="protein sequence ID" value="KAF7124055.1"/>
    <property type="molecule type" value="Genomic_DNA"/>
</dbReference>
<feature type="domain" description="Reverse transcriptase zinc-binding" evidence="1">
    <location>
        <begin position="72"/>
        <end position="152"/>
    </location>
</feature>
<protein>
    <recommendedName>
        <fullName evidence="1">Reverse transcriptase zinc-binding domain-containing protein</fullName>
    </recommendedName>
</protein>
<dbReference type="Proteomes" id="UP000626092">
    <property type="component" value="Unassembled WGS sequence"/>
</dbReference>
<accession>A0A834L8W9</accession>
<dbReference type="OrthoDB" id="1743873at2759"/>
<name>A0A834L8W9_RHOSS</name>
<comment type="caution">
    <text evidence="2">The sequence shown here is derived from an EMBL/GenBank/DDBJ whole genome shotgun (WGS) entry which is preliminary data.</text>
</comment>
<reference evidence="2" key="1">
    <citation type="submission" date="2019-11" db="EMBL/GenBank/DDBJ databases">
        <authorList>
            <person name="Liu Y."/>
            <person name="Hou J."/>
            <person name="Li T.-Q."/>
            <person name="Guan C.-H."/>
            <person name="Wu X."/>
            <person name="Wu H.-Z."/>
            <person name="Ling F."/>
            <person name="Zhang R."/>
            <person name="Shi X.-G."/>
            <person name="Ren J.-P."/>
            <person name="Chen E.-F."/>
            <person name="Sun J.-M."/>
        </authorList>
    </citation>
    <scope>NUCLEOTIDE SEQUENCE</scope>
    <source>
        <strain evidence="2">Adult_tree_wgs_1</strain>
        <tissue evidence="2">Leaves</tissue>
    </source>
</reference>
<sequence length="156" mass="18110">MVAWSKLTQDKGCGGLGIKNERKMNEALLMKWRWRWRWPKETTSDSGKIYGLETQGNGQDRLIWQGCSSGKFTVKSIYEMANRSNADKDPIFELIWRDVAPPRVQCFGLLTYLGRVKTSEYLLRIGVITDAKQAICKFCSYDFESLDHMFIHYMHA</sequence>